<dbReference type="Pfam" id="PF00082">
    <property type="entry name" value="Peptidase_S8"/>
    <property type="match status" value="1"/>
</dbReference>
<dbReference type="SUPFAM" id="SSF52743">
    <property type="entry name" value="Subtilisin-like"/>
    <property type="match status" value="1"/>
</dbReference>
<evidence type="ECO:0000313" key="10">
    <source>
        <dbReference type="Proteomes" id="UP000446866"/>
    </source>
</evidence>
<gene>
    <name evidence="9" type="ORF">D0435_04470</name>
</gene>
<evidence type="ECO:0000256" key="5">
    <source>
        <dbReference type="PROSITE-ProRule" id="PRU01240"/>
    </source>
</evidence>
<comment type="similarity">
    <text evidence="1 5 6">Belongs to the peptidase S8 family.</text>
</comment>
<keyword evidence="4 5" id="KW-0720">Serine protease</keyword>
<dbReference type="PANTHER" id="PTHR43806:SF11">
    <property type="entry name" value="CEREVISIN-RELATED"/>
    <property type="match status" value="1"/>
</dbReference>
<dbReference type="PROSITE" id="PS00136">
    <property type="entry name" value="SUBTILASE_ASP"/>
    <property type="match status" value="1"/>
</dbReference>
<keyword evidence="3 5" id="KW-0378">Hydrolase</keyword>
<dbReference type="PROSITE" id="PS00137">
    <property type="entry name" value="SUBTILASE_HIS"/>
    <property type="match status" value="1"/>
</dbReference>
<dbReference type="InterPro" id="IPR023827">
    <property type="entry name" value="Peptidase_S8_Asp-AS"/>
</dbReference>
<evidence type="ECO:0000259" key="8">
    <source>
        <dbReference type="Pfam" id="PF00082"/>
    </source>
</evidence>
<reference evidence="9 10" key="1">
    <citation type="submission" date="2018-08" db="EMBL/GenBank/DDBJ databases">
        <title>Murine metabolic-syndrome-specific gut microbial biobank.</title>
        <authorList>
            <person name="Liu C."/>
        </authorList>
    </citation>
    <scope>NUCLEOTIDE SEQUENCE [LARGE SCALE GENOMIC DNA]</scope>
    <source>
        <strain evidence="9 10">28</strain>
    </source>
</reference>
<name>A0A845QJP1_9FIRM</name>
<proteinExistence type="inferred from homology"/>
<comment type="caution">
    <text evidence="9">The sequence shown here is derived from an EMBL/GenBank/DDBJ whole genome shotgun (WGS) entry which is preliminary data.</text>
</comment>
<keyword evidence="2 5" id="KW-0645">Protease</keyword>
<feature type="active site" description="Charge relay system" evidence="5">
    <location>
        <position position="138"/>
    </location>
</feature>
<keyword evidence="10" id="KW-1185">Reference proteome</keyword>
<dbReference type="InterPro" id="IPR015500">
    <property type="entry name" value="Peptidase_S8_subtilisin-rel"/>
</dbReference>
<feature type="compositionally biased region" description="Basic and acidic residues" evidence="7">
    <location>
        <begin position="398"/>
        <end position="420"/>
    </location>
</feature>
<evidence type="ECO:0000256" key="6">
    <source>
        <dbReference type="RuleBase" id="RU003355"/>
    </source>
</evidence>
<evidence type="ECO:0000256" key="4">
    <source>
        <dbReference type="ARBA" id="ARBA00022825"/>
    </source>
</evidence>
<dbReference type="InterPro" id="IPR023828">
    <property type="entry name" value="Peptidase_S8_Ser-AS"/>
</dbReference>
<dbReference type="InterPro" id="IPR036852">
    <property type="entry name" value="Peptidase_S8/S53_dom_sf"/>
</dbReference>
<feature type="region of interest" description="Disordered" evidence="7">
    <location>
        <begin position="395"/>
        <end position="420"/>
    </location>
</feature>
<evidence type="ECO:0000256" key="1">
    <source>
        <dbReference type="ARBA" id="ARBA00011073"/>
    </source>
</evidence>
<dbReference type="PRINTS" id="PR00723">
    <property type="entry name" value="SUBTILISIN"/>
</dbReference>
<evidence type="ECO:0000313" key="9">
    <source>
        <dbReference type="EMBL" id="NBH60907.1"/>
    </source>
</evidence>
<sequence>MRKQIQGCKWTRAIVITLAFLLVFQCGWITNDGIALAATAKDEYIIITENSTAAQKVKNDHAVITENGEALTAELSAVEAEQLEKEKDIICVEKDSLIVSPVEVGWDMVKPAAEKWNLQAINAQNVNVPAKVKVAIIDSGVDYSNNVEVYKRKNFIADKPVTTEFYEDLTGHGTSVASLLAGKQDDSNVQGTNDNIQLYSARVLDENNQGTISSVVEAIFWAMENDVNIINISFGTPVYSEALKKAIDAAEEQGILIVAAVGNRGTEGVEYPAAFENVLAVGSVNAAGEVSDFSGKGTEVDVVAPGEAVLAQCNFGDDLILSGTSLAAPQVSGIAAALWSKDLTKPAAFIKTLIKSSAKSLSDSGGGYGLVDYAYALEIYDDVAAELESVVEENEDGEMLKENSAKLEQPQKKVERDNAEHKKLTASYEFEEKLMEAVDYANIAPNSKSVEVLKDPYVDGSWGSGVHEAYSANAAMKAGAVFSDKEISGVKGMTSHSEFHGFSWHGTTDDGLNTGTCNYIANYKYLVLVANKVGNGDSYTSVTNSNVIGLSATCYGKLKSGVKSIIGTTAYTNNKTAADKKAFLMGVAMHTATDAFAHSAFQQMQAGSYSWRRITHTNDAADKTSVVPRRAEMAYAVEKNVIARFKGNRSGEKIGNDFHDDTGACYKLAIGFRQNKLMTFAQAADVTKATIISDFKLVQTGAR</sequence>
<dbReference type="PROSITE" id="PS51892">
    <property type="entry name" value="SUBTILASE"/>
    <property type="match status" value="1"/>
</dbReference>
<dbReference type="GO" id="GO:0004252">
    <property type="term" value="F:serine-type endopeptidase activity"/>
    <property type="evidence" value="ECO:0007669"/>
    <property type="project" value="UniProtKB-UniRule"/>
</dbReference>
<protein>
    <recommendedName>
        <fullName evidence="8">Peptidase S8/S53 domain-containing protein</fullName>
    </recommendedName>
</protein>
<dbReference type="PANTHER" id="PTHR43806">
    <property type="entry name" value="PEPTIDASE S8"/>
    <property type="match status" value="1"/>
</dbReference>
<evidence type="ECO:0000256" key="2">
    <source>
        <dbReference type="ARBA" id="ARBA00022670"/>
    </source>
</evidence>
<dbReference type="InterPro" id="IPR022398">
    <property type="entry name" value="Peptidase_S8_His-AS"/>
</dbReference>
<dbReference type="Proteomes" id="UP000446866">
    <property type="component" value="Unassembled WGS sequence"/>
</dbReference>
<evidence type="ECO:0000256" key="3">
    <source>
        <dbReference type="ARBA" id="ARBA00022801"/>
    </source>
</evidence>
<feature type="domain" description="Peptidase S8/S53" evidence="8">
    <location>
        <begin position="131"/>
        <end position="363"/>
    </location>
</feature>
<feature type="active site" description="Charge relay system" evidence="5">
    <location>
        <position position="172"/>
    </location>
</feature>
<evidence type="ECO:0000256" key="7">
    <source>
        <dbReference type="SAM" id="MobiDB-lite"/>
    </source>
</evidence>
<dbReference type="InterPro" id="IPR000209">
    <property type="entry name" value="Peptidase_S8/S53_dom"/>
</dbReference>
<dbReference type="AlphaFoldDB" id="A0A845QJP1"/>
<dbReference type="GO" id="GO:0006508">
    <property type="term" value="P:proteolysis"/>
    <property type="evidence" value="ECO:0007669"/>
    <property type="project" value="UniProtKB-KW"/>
</dbReference>
<dbReference type="Gene3D" id="3.40.50.200">
    <property type="entry name" value="Peptidase S8/S53 domain"/>
    <property type="match status" value="1"/>
</dbReference>
<organism evidence="9 10">
    <name type="scientific">Anaerotruncus colihominis</name>
    <dbReference type="NCBI Taxonomy" id="169435"/>
    <lineage>
        <taxon>Bacteria</taxon>
        <taxon>Bacillati</taxon>
        <taxon>Bacillota</taxon>
        <taxon>Clostridia</taxon>
        <taxon>Eubacteriales</taxon>
        <taxon>Oscillospiraceae</taxon>
        <taxon>Anaerotruncus</taxon>
    </lineage>
</organism>
<dbReference type="InterPro" id="IPR050131">
    <property type="entry name" value="Peptidase_S8_subtilisin-like"/>
</dbReference>
<dbReference type="RefSeq" id="WP_160201201.1">
    <property type="nucleotide sequence ID" value="NZ_QXWK01000008.1"/>
</dbReference>
<feature type="active site" description="Charge relay system" evidence="5">
    <location>
        <position position="325"/>
    </location>
</feature>
<dbReference type="PROSITE" id="PS00138">
    <property type="entry name" value="SUBTILASE_SER"/>
    <property type="match status" value="1"/>
</dbReference>
<accession>A0A845QJP1</accession>
<dbReference type="EMBL" id="QXWK01000008">
    <property type="protein sequence ID" value="NBH60907.1"/>
    <property type="molecule type" value="Genomic_DNA"/>
</dbReference>